<sequence>MASLHTPDLDSSSAAADSVASSPRSENASHDGLLPRVRFMCSFGGKILPRPHDSQLRYVGGDTRIVAVNRCTTFSALLSKLSKLSGKASSVRTPIDASRCDQVIVSSLVANSIALVDRMGINNLTVKYQLPNEDLDALISVTTDEDVENMMEEYDRLSHNHNPRSARLRLFLFSNGDVGEDSPASSISSILNGSSNREQWFLDALNGGGPPHSASGGLERGRSEASSIVSEVPDYLFGLDNSDENPPRETKLKARPILHENVSVSDPGSPAPVISSPFCSTSSAPMPDLPPVRTKPDMPIPSPELKEAPNEGFLETGETIVRQPSGYPGNPMWQYAPSSHYPSPAVQPVPVYYVQGPVPPTTVPVQPIQIRAPYVPQYTATGAQVTQIPMGYHQPIPGSGQVYGGPVRQASTLDPNRPVPDGINQQVYYGVTNTGMMAATYHGMVLPHGAEDTQVTGMEAKMSRLSQ</sequence>
<dbReference type="InterPro" id="IPR000270">
    <property type="entry name" value="PB1_dom"/>
</dbReference>
<dbReference type="SMART" id="SM00666">
    <property type="entry name" value="PB1"/>
    <property type="match status" value="1"/>
</dbReference>
<gene>
    <name evidence="3" type="ORF">CDL15_Pgr016962</name>
</gene>
<evidence type="ECO:0000313" key="4">
    <source>
        <dbReference type="Proteomes" id="UP000197138"/>
    </source>
</evidence>
<feature type="region of interest" description="Disordered" evidence="1">
    <location>
        <begin position="1"/>
        <end position="30"/>
    </location>
</feature>
<dbReference type="Proteomes" id="UP000197138">
    <property type="component" value="Unassembled WGS sequence"/>
</dbReference>
<dbReference type="InterPro" id="IPR053198">
    <property type="entry name" value="Gynoecium_Dev_Regulator"/>
</dbReference>
<feature type="domain" description="PB1" evidence="2">
    <location>
        <begin position="51"/>
        <end position="173"/>
    </location>
</feature>
<name>A0A218WXY1_PUNGR</name>
<protein>
    <recommendedName>
        <fullName evidence="2">PB1 domain-containing protein</fullName>
    </recommendedName>
</protein>
<accession>A0A218WXY1</accession>
<evidence type="ECO:0000259" key="2">
    <source>
        <dbReference type="SMART" id="SM00666"/>
    </source>
</evidence>
<evidence type="ECO:0000256" key="1">
    <source>
        <dbReference type="SAM" id="MobiDB-lite"/>
    </source>
</evidence>
<dbReference type="EMBL" id="MTKT01002534">
    <property type="protein sequence ID" value="OWM77564.1"/>
    <property type="molecule type" value="Genomic_DNA"/>
</dbReference>
<reference evidence="4" key="1">
    <citation type="journal article" date="2017" name="Plant J.">
        <title>The pomegranate (Punica granatum L.) genome and the genomics of punicalagin biosynthesis.</title>
        <authorList>
            <person name="Qin G."/>
            <person name="Xu C."/>
            <person name="Ming R."/>
            <person name="Tang H."/>
            <person name="Guyot R."/>
            <person name="Kramer E.M."/>
            <person name="Hu Y."/>
            <person name="Yi X."/>
            <person name="Qi Y."/>
            <person name="Xu X."/>
            <person name="Gao Z."/>
            <person name="Pan H."/>
            <person name="Jian J."/>
            <person name="Tian Y."/>
            <person name="Yue Z."/>
            <person name="Xu Y."/>
        </authorList>
    </citation>
    <scope>NUCLEOTIDE SEQUENCE [LARGE SCALE GENOMIC DNA]</scope>
    <source>
        <strain evidence="4">cv. Dabenzi</strain>
    </source>
</reference>
<dbReference type="CDD" id="cd06410">
    <property type="entry name" value="PB1_UP2"/>
    <property type="match status" value="1"/>
</dbReference>
<dbReference type="Pfam" id="PF00564">
    <property type="entry name" value="PB1"/>
    <property type="match status" value="1"/>
</dbReference>
<dbReference type="AlphaFoldDB" id="A0A218WXY1"/>
<proteinExistence type="predicted"/>
<dbReference type="PANTHER" id="PTHR31066:SF33">
    <property type="entry name" value="OS07G0556300 PROTEIN"/>
    <property type="match status" value="1"/>
</dbReference>
<feature type="compositionally biased region" description="Low complexity" evidence="1">
    <location>
        <begin position="10"/>
        <end position="22"/>
    </location>
</feature>
<dbReference type="PANTHER" id="PTHR31066">
    <property type="entry name" value="OS05G0427100 PROTEIN-RELATED"/>
    <property type="match status" value="1"/>
</dbReference>
<comment type="caution">
    <text evidence="3">The sequence shown here is derived from an EMBL/GenBank/DDBJ whole genome shotgun (WGS) entry which is preliminary data.</text>
</comment>
<organism evidence="3 4">
    <name type="scientific">Punica granatum</name>
    <name type="common">Pomegranate</name>
    <dbReference type="NCBI Taxonomy" id="22663"/>
    <lineage>
        <taxon>Eukaryota</taxon>
        <taxon>Viridiplantae</taxon>
        <taxon>Streptophyta</taxon>
        <taxon>Embryophyta</taxon>
        <taxon>Tracheophyta</taxon>
        <taxon>Spermatophyta</taxon>
        <taxon>Magnoliopsida</taxon>
        <taxon>eudicotyledons</taxon>
        <taxon>Gunneridae</taxon>
        <taxon>Pentapetalae</taxon>
        <taxon>rosids</taxon>
        <taxon>malvids</taxon>
        <taxon>Myrtales</taxon>
        <taxon>Lythraceae</taxon>
        <taxon>Punica</taxon>
    </lineage>
</organism>
<dbReference type="SUPFAM" id="SSF54277">
    <property type="entry name" value="CAD &amp; PB1 domains"/>
    <property type="match status" value="2"/>
</dbReference>
<evidence type="ECO:0000313" key="3">
    <source>
        <dbReference type="EMBL" id="OWM77564.1"/>
    </source>
</evidence>